<dbReference type="InterPro" id="IPR011646">
    <property type="entry name" value="KAP_P-loop"/>
</dbReference>
<feature type="transmembrane region" description="Helical" evidence="3">
    <location>
        <begin position="750"/>
        <end position="771"/>
    </location>
</feature>
<feature type="repeat" description="ANK" evidence="1">
    <location>
        <begin position="268"/>
        <end position="300"/>
    </location>
</feature>
<evidence type="ECO:0000313" key="5">
    <source>
        <dbReference type="EMBL" id="CAG5086657.1"/>
    </source>
</evidence>
<feature type="transmembrane region" description="Helical" evidence="3">
    <location>
        <begin position="577"/>
        <end position="604"/>
    </location>
</feature>
<reference evidence="5 6" key="1">
    <citation type="submission" date="2021-04" db="EMBL/GenBank/DDBJ databases">
        <authorList>
            <person name="Bliznina A."/>
        </authorList>
    </citation>
    <scope>NUCLEOTIDE SEQUENCE [LARGE SCALE GENOMIC DNA]</scope>
</reference>
<dbReference type="PANTHER" id="PTHR24116">
    <property type="entry name" value="KINASE D-INTERACTING SUBSTRATE OF 220 KDA"/>
    <property type="match status" value="1"/>
</dbReference>
<feature type="transmembrane region" description="Helical" evidence="3">
    <location>
        <begin position="712"/>
        <end position="738"/>
    </location>
</feature>
<feature type="repeat" description="ANK" evidence="1">
    <location>
        <begin position="49"/>
        <end position="81"/>
    </location>
</feature>
<dbReference type="EMBL" id="OU015568">
    <property type="protein sequence ID" value="CAG5086657.1"/>
    <property type="molecule type" value="Genomic_DNA"/>
</dbReference>
<evidence type="ECO:0000259" key="4">
    <source>
        <dbReference type="Pfam" id="PF07693"/>
    </source>
</evidence>
<dbReference type="Pfam" id="PF00023">
    <property type="entry name" value="Ank"/>
    <property type="match status" value="3"/>
</dbReference>
<evidence type="ECO:0000256" key="2">
    <source>
        <dbReference type="SAM" id="MobiDB-lite"/>
    </source>
</evidence>
<feature type="repeat" description="ANK" evidence="1">
    <location>
        <begin position="161"/>
        <end position="193"/>
    </location>
</feature>
<dbReference type="Gene3D" id="1.25.40.20">
    <property type="entry name" value="Ankyrin repeat-containing domain"/>
    <property type="match status" value="2"/>
</dbReference>
<dbReference type="InterPro" id="IPR036770">
    <property type="entry name" value="Ankyrin_rpt-contain_sf"/>
</dbReference>
<sequence>MGVVKNTGFDLTSVKSSNSAIFLRIEQGKIDEVKILAKEPESCLGVNEEGQTPLHFSIEKQQHEISLFLLRLGHEVNTVDRSQWTPLISASKFGNVEVVRELLKRGAKQKSKDDDICEMGEWSAITWAAYRGHGRVLEALLENPATRGDPNFNGLDQGASYGVTPLLWAAGRGHIDAVDVLLQDGNGVDVNKTDKFGCNALFWACRKGEAGVVKRLLKAGIDINAIGAHGQSALIVATRNMHEEVVEMLLSANLKGSDPVNVSHVDSDNNTALNFAADKGLTATVRILLEAGASKNHQNKKKQTPLILAVKKGHLEIVRLLLNHDVNVNLLDKENRSALYLAVKESTMGGKNPHKEIIKLLVKRKDIYLEAFTKINDNKKIITETALLKAVRNRNASIVNILLKAGASVDVRDQDWNNPLHLSIRFRDKTITEMLLRNPKNSNLVYKKNKENETPHEIDLENPVSILTKIWGEKMVTSSTKGLADDMSQYELYTNSLADILAEPELKLPITVGIFAKWGSGKDFLLLTLAKVMGSFVGDEGDVHYKPPFSVHVTFLIILGWLCTLITGLAYPNTSNLAIIIPCIGGAILLFYGIIMALATYGNVKYIENDRKKKWRFCNSIAKALTRFGTRLKLVMAMLFKTGVPNPDASKTKPVKFLFANQARLNIGASENSLAEVIGALSKTAEEAYGFLPVRIYRAMKPRKESVETRSFCCLPLQSIFILFWLDIFCLTCCLAFGKDNFPTPAHFQTAAILTGVVGGILLAILTAHYWQIIKHMIESPYSRVLKEANKIKEGEKSGREQLKREVDYLAAMVKAFDQYGSHQTRMVIVVNGLDSYKQDDVLKILELVNSLFTQSPYIVIFAVDDNLIRKAVDKDRKDTWEISGRDYLQNMIHLPFYMHQQSNDLTLRRRKILPSDSDSHFDMISLRPFDDRHGSVAGSTKSIYAPQESRDSLFSPQDDQGLIRRRGREGRRNTLFDENGVKLTDSTRKSRFEKSKNNEAEMLLDEDWLSSISPQIMKRILNSKSLTGRLLRANFIPVSSDRLSRWIKLTELAPYRTSWIIWYIEENEDLDLHLPLKSVYQKILPSIPNSTQEDKVLAIDSVDSRDMEVLLSARDPKDALTVKDVVMFLPNTVNLDPNLREWIDDVFHTRQLKLQSPNQMPPSGSNLLLQPLTKVSETTESSSETPQISAHGNLSNMMSLSSVPPASQVSVCFDMNSEEVANWVLSIENMTAGGKARLEKYVLEQNITGNFLMKMRNKLQVIKADTQLNLGDFFLLEEAIANIKPTNRQNTTTTSSTGFTPRSERHEPLGETTEKGSKERKLSVNFDVPP</sequence>
<dbReference type="PROSITE" id="PS50297">
    <property type="entry name" value="ANK_REP_REGION"/>
    <property type="match status" value="7"/>
</dbReference>
<keyword evidence="3" id="KW-0812">Transmembrane</keyword>
<dbReference type="SUPFAM" id="SSF48403">
    <property type="entry name" value="Ankyrin repeat"/>
    <property type="match status" value="1"/>
</dbReference>
<dbReference type="SMART" id="SM00248">
    <property type="entry name" value="ANK"/>
    <property type="match status" value="11"/>
</dbReference>
<protein>
    <submittedName>
        <fullName evidence="5">Oidioi.mRNA.OKI2018_I69.PAR.g11304.t1.cds</fullName>
    </submittedName>
</protein>
<keyword evidence="3" id="KW-1133">Transmembrane helix</keyword>
<feature type="compositionally biased region" description="Low complexity" evidence="2">
    <location>
        <begin position="1177"/>
        <end position="1186"/>
    </location>
</feature>
<feature type="region of interest" description="Disordered" evidence="2">
    <location>
        <begin position="1175"/>
        <end position="1194"/>
    </location>
</feature>
<proteinExistence type="predicted"/>
<dbReference type="InterPro" id="IPR052771">
    <property type="entry name" value="Neurotrophin_sig_adaptor"/>
</dbReference>
<dbReference type="PROSITE" id="PS50088">
    <property type="entry name" value="ANK_REPEAT"/>
    <property type="match status" value="7"/>
</dbReference>
<dbReference type="Proteomes" id="UP001158576">
    <property type="component" value="Chromosome PAR"/>
</dbReference>
<evidence type="ECO:0000256" key="1">
    <source>
        <dbReference type="PROSITE-ProRule" id="PRU00023"/>
    </source>
</evidence>
<dbReference type="Pfam" id="PF12796">
    <property type="entry name" value="Ank_2"/>
    <property type="match status" value="2"/>
</dbReference>
<feature type="repeat" description="ANK" evidence="1">
    <location>
        <begin position="196"/>
        <end position="228"/>
    </location>
</feature>
<feature type="transmembrane region" description="Helical" evidence="3">
    <location>
        <begin position="553"/>
        <end position="571"/>
    </location>
</feature>
<dbReference type="Pfam" id="PF07693">
    <property type="entry name" value="KAP_NTPase"/>
    <property type="match status" value="1"/>
</dbReference>
<feature type="region of interest" description="Disordered" evidence="2">
    <location>
        <begin position="1287"/>
        <end position="1331"/>
    </location>
</feature>
<evidence type="ECO:0000256" key="3">
    <source>
        <dbReference type="SAM" id="Phobius"/>
    </source>
</evidence>
<accession>A0ABN7RYH5</accession>
<keyword evidence="3" id="KW-0472">Membrane</keyword>
<feature type="repeat" description="ANK" evidence="1">
    <location>
        <begin position="301"/>
        <end position="333"/>
    </location>
</feature>
<evidence type="ECO:0000313" key="6">
    <source>
        <dbReference type="Proteomes" id="UP001158576"/>
    </source>
</evidence>
<organism evidence="5 6">
    <name type="scientific">Oikopleura dioica</name>
    <name type="common">Tunicate</name>
    <dbReference type="NCBI Taxonomy" id="34765"/>
    <lineage>
        <taxon>Eukaryota</taxon>
        <taxon>Metazoa</taxon>
        <taxon>Chordata</taxon>
        <taxon>Tunicata</taxon>
        <taxon>Appendicularia</taxon>
        <taxon>Copelata</taxon>
        <taxon>Oikopleuridae</taxon>
        <taxon>Oikopleura</taxon>
    </lineage>
</organism>
<feature type="repeat" description="ANK" evidence="1">
    <location>
        <begin position="382"/>
        <end position="414"/>
    </location>
</feature>
<keyword evidence="6" id="KW-1185">Reference proteome</keyword>
<gene>
    <name evidence="5" type="ORF">OKIOD_LOCUS2862</name>
</gene>
<feature type="domain" description="KAP NTPase" evidence="4">
    <location>
        <begin position="490"/>
        <end position="1031"/>
    </location>
</feature>
<feature type="repeat" description="ANK" evidence="1">
    <location>
        <begin position="82"/>
        <end position="114"/>
    </location>
</feature>
<dbReference type="InterPro" id="IPR002110">
    <property type="entry name" value="Ankyrin_rpt"/>
</dbReference>
<name>A0ABN7RYH5_OIKDI</name>
<feature type="compositionally biased region" description="Basic and acidic residues" evidence="2">
    <location>
        <begin position="1303"/>
        <end position="1323"/>
    </location>
</feature>
<keyword evidence="1" id="KW-0040">ANK repeat</keyword>
<dbReference type="PANTHER" id="PTHR24116:SF0">
    <property type="entry name" value="KINASE D-INTERACTING SUBSTRATE OF 220 KDA"/>
    <property type="match status" value="1"/>
</dbReference>